<gene>
    <name evidence="3" type="ORF">ST47_g828</name>
</gene>
<sequence>MTQQPVYDFKHDPSVAEFAVSKHAYLDSHPRAAFKLHLAFSFFSALPATQTPANGSPPGGGVDDDDSSILDAAARELWEEAGLRASRIGGPVGEPHFFARSNGDKICRFNFTIHVDNEDGAFLTARLDPREHQQSLWATESEVRAGRVGDVNIVFVREDVKHTVLLAFAHSDIKMFQFREEHYYSSATTDLRAVGSSVNTRMDDILSAKSSTRGFIKNFRKHLDDVKGKALSDSEKTETFGIPRFLERNGLTLETRHSSEMRNIIANDLQESWKDMYQGMKSTYARDNVPAGIAKYVPKYASPNKLYNAWHIDNDDLFAQTYCTESPSTARGSEVQMCTCCKRFLSEKLIDRSVDVEIASLLASAESCQVCNLLIRVSLDDMTDDGSIKFFRTRTGLNTSSSGKRLVRISAYTNTSSWTKNSVPLGRPILPDPDRTMRFHLLRAWTHWCDQNHGCNKPADADPWFPTRVLDVGGLEDIGSPPGWIRLVHAQERRSDTYVTLSHCWGNLSDAQKKGFCTSQENLSRRCSGFHVSELPKTFQDAVKVTRALGLSYVWIDSLCIIQSGDNGEDWKRESVQMQNVYSQAYLTIAATAAADSLSGFLDRNYQPEYLSYRDDTSQRLFVSTDIDDFDIDVGGAPLNQRAWVTQEMVLSRRTIYFSTKQMYWTCGEGLYCENLTKLKSPPNNIYFTLDPAFPTRVRRTNAHDRVENCIRFLVEDYTRRALTFWKDRTAAIYGLERSVAEGLRCEGRYGIFEPCLHRNLLWQLTDQKTQKIDYEGTVPSWSWMACTGPVKYSKIYWKVPVLNVNLAFHKTRRDALEADLGSLVDCALKLDRDDFAFIDSTGVSVGWLKLDVKDDESMNAALHCVVVLRCNRDGYSSDPSEYWFIAVVPTGAENEYKRVGLGAVECRFVAKVQDSVQIV</sequence>
<dbReference type="SUPFAM" id="SSF55811">
    <property type="entry name" value="Nudix"/>
    <property type="match status" value="1"/>
</dbReference>
<dbReference type="Gene3D" id="3.90.79.10">
    <property type="entry name" value="Nucleoside Triphosphate Pyrophosphohydrolase"/>
    <property type="match status" value="1"/>
</dbReference>
<organism evidence="3 4">
    <name type="scientific">Didymella rabiei</name>
    <name type="common">Chickpea ascochyta blight fungus</name>
    <name type="synonym">Mycosphaerella rabiei</name>
    <dbReference type="NCBI Taxonomy" id="5454"/>
    <lineage>
        <taxon>Eukaryota</taxon>
        <taxon>Fungi</taxon>
        <taxon>Dikarya</taxon>
        <taxon>Ascomycota</taxon>
        <taxon>Pezizomycotina</taxon>
        <taxon>Dothideomycetes</taxon>
        <taxon>Pleosporomycetidae</taxon>
        <taxon>Pleosporales</taxon>
        <taxon>Pleosporineae</taxon>
        <taxon>Didymellaceae</taxon>
        <taxon>Ascochyta</taxon>
    </lineage>
</organism>
<dbReference type="Proteomes" id="UP000076837">
    <property type="component" value="Unassembled WGS sequence"/>
</dbReference>
<dbReference type="CDD" id="cd02883">
    <property type="entry name" value="NUDIX_Hydrolase"/>
    <property type="match status" value="1"/>
</dbReference>
<feature type="domain" description="Heterokaryon incompatibility" evidence="2">
    <location>
        <begin position="498"/>
        <end position="648"/>
    </location>
</feature>
<dbReference type="STRING" id="5454.A0A163LQ77"/>
<evidence type="ECO:0008006" key="5">
    <source>
        <dbReference type="Google" id="ProtNLM"/>
    </source>
</evidence>
<dbReference type="EMBL" id="JYNV01000038">
    <property type="protein sequence ID" value="KZM28004.1"/>
    <property type="molecule type" value="Genomic_DNA"/>
</dbReference>
<evidence type="ECO:0000259" key="1">
    <source>
        <dbReference type="Pfam" id="PF00293"/>
    </source>
</evidence>
<comment type="caution">
    <text evidence="3">The sequence shown here is derived from an EMBL/GenBank/DDBJ whole genome shotgun (WGS) entry which is preliminary data.</text>
</comment>
<dbReference type="PANTHER" id="PTHR33112">
    <property type="entry name" value="DOMAIN PROTEIN, PUTATIVE-RELATED"/>
    <property type="match status" value="1"/>
</dbReference>
<dbReference type="Pfam" id="PF00293">
    <property type="entry name" value="NUDIX"/>
    <property type="match status" value="1"/>
</dbReference>
<dbReference type="InterPro" id="IPR015797">
    <property type="entry name" value="NUDIX_hydrolase-like_dom_sf"/>
</dbReference>
<dbReference type="PANTHER" id="PTHR33112:SF10">
    <property type="entry name" value="TOL"/>
    <property type="match status" value="1"/>
</dbReference>
<keyword evidence="4" id="KW-1185">Reference proteome</keyword>
<evidence type="ECO:0000259" key="2">
    <source>
        <dbReference type="Pfam" id="PF06985"/>
    </source>
</evidence>
<dbReference type="Pfam" id="PF06985">
    <property type="entry name" value="HET"/>
    <property type="match status" value="1"/>
</dbReference>
<evidence type="ECO:0000313" key="3">
    <source>
        <dbReference type="EMBL" id="KZM28004.1"/>
    </source>
</evidence>
<dbReference type="AlphaFoldDB" id="A0A163LQ77"/>
<dbReference type="InterPro" id="IPR010730">
    <property type="entry name" value="HET"/>
</dbReference>
<accession>A0A163LQ77</accession>
<evidence type="ECO:0000313" key="4">
    <source>
        <dbReference type="Proteomes" id="UP000076837"/>
    </source>
</evidence>
<name>A0A163LQ77_DIDRA</name>
<protein>
    <recommendedName>
        <fullName evidence="5">Hydrolase</fullName>
    </recommendedName>
</protein>
<proteinExistence type="predicted"/>
<dbReference type="InterPro" id="IPR000086">
    <property type="entry name" value="NUDIX_hydrolase_dom"/>
</dbReference>
<feature type="domain" description="Nudix hydrolase" evidence="1">
    <location>
        <begin position="52"/>
        <end position="143"/>
    </location>
</feature>
<reference evidence="3 4" key="1">
    <citation type="journal article" date="2016" name="Sci. Rep.">
        <title>Draft genome sequencing and secretome analysis of fungal phytopathogen Ascochyta rabiei provides insight into the necrotrophic effector repertoire.</title>
        <authorList>
            <person name="Verma S."/>
            <person name="Gazara R.K."/>
            <person name="Nizam S."/>
            <person name="Parween S."/>
            <person name="Chattopadhyay D."/>
            <person name="Verma P.K."/>
        </authorList>
    </citation>
    <scope>NUCLEOTIDE SEQUENCE [LARGE SCALE GENOMIC DNA]</scope>
    <source>
        <strain evidence="3 4">ArDII</strain>
    </source>
</reference>